<dbReference type="CDD" id="cd00156">
    <property type="entry name" value="REC"/>
    <property type="match status" value="1"/>
</dbReference>
<dbReference type="Pfam" id="PF00512">
    <property type="entry name" value="HisKA"/>
    <property type="match status" value="1"/>
</dbReference>
<feature type="domain" description="PAS" evidence="16">
    <location>
        <begin position="297"/>
        <end position="366"/>
    </location>
</feature>
<dbReference type="InterPro" id="IPR035965">
    <property type="entry name" value="PAS-like_dom_sf"/>
</dbReference>
<dbReference type="InterPro" id="IPR001789">
    <property type="entry name" value="Sig_transdc_resp-reg_receiver"/>
</dbReference>
<evidence type="ECO:0000256" key="13">
    <source>
        <dbReference type="PROSITE-ProRule" id="PRU00169"/>
    </source>
</evidence>
<dbReference type="InterPro" id="IPR003661">
    <property type="entry name" value="HisK_dim/P_dom"/>
</dbReference>
<dbReference type="PROSITE" id="PS50109">
    <property type="entry name" value="HIS_KIN"/>
    <property type="match status" value="1"/>
</dbReference>
<feature type="modified residue" description="4-aspartylphosphate" evidence="13">
    <location>
        <position position="1154"/>
    </location>
</feature>
<reference evidence="17 18" key="1">
    <citation type="submission" date="2020-08" db="EMBL/GenBank/DDBJ databases">
        <title>Genomic Encyclopedia of Type Strains, Phase IV (KMG-IV): sequencing the most valuable type-strain genomes for metagenomic binning, comparative biology and taxonomic classification.</title>
        <authorList>
            <person name="Goeker M."/>
        </authorList>
    </citation>
    <scope>NUCLEOTIDE SEQUENCE [LARGE SCALE GENOMIC DNA]</scope>
    <source>
        <strain evidence="17 18">DSM 100211</strain>
    </source>
</reference>
<dbReference type="InterPro" id="IPR011006">
    <property type="entry name" value="CheY-like_superfamily"/>
</dbReference>
<feature type="modified residue" description="4-aspartylphosphate" evidence="13">
    <location>
        <position position="1001"/>
    </location>
</feature>
<keyword evidence="11" id="KW-0902">Two-component regulatory system</keyword>
<proteinExistence type="predicted"/>
<keyword evidence="8" id="KW-0418">Kinase</keyword>
<keyword evidence="4 13" id="KW-0597">Phosphoprotein</keyword>
<evidence type="ECO:0000256" key="10">
    <source>
        <dbReference type="ARBA" id="ARBA00022989"/>
    </source>
</evidence>
<dbReference type="SMART" id="SM00388">
    <property type="entry name" value="HisKA"/>
    <property type="match status" value="1"/>
</dbReference>
<dbReference type="EC" id="2.7.13.3" evidence="3"/>
<gene>
    <name evidence="17" type="ORF">GGQ64_004615</name>
</gene>
<feature type="domain" description="PAS" evidence="16">
    <location>
        <begin position="13"/>
        <end position="54"/>
    </location>
</feature>
<dbReference type="InterPro" id="IPR036890">
    <property type="entry name" value="HATPase_C_sf"/>
</dbReference>
<dbReference type="InterPro" id="IPR036097">
    <property type="entry name" value="HisK_dim/P_sf"/>
</dbReference>
<comment type="subcellular location">
    <subcellularLocation>
        <location evidence="2">Membrane</location>
    </subcellularLocation>
</comment>
<keyword evidence="12" id="KW-0472">Membrane</keyword>
<dbReference type="GO" id="GO:0000155">
    <property type="term" value="F:phosphorelay sensor kinase activity"/>
    <property type="evidence" value="ECO:0007669"/>
    <property type="project" value="InterPro"/>
</dbReference>
<evidence type="ECO:0000256" key="11">
    <source>
        <dbReference type="ARBA" id="ARBA00023012"/>
    </source>
</evidence>
<dbReference type="FunFam" id="3.30.565.10:FF:000010">
    <property type="entry name" value="Sensor histidine kinase RcsC"/>
    <property type="match status" value="1"/>
</dbReference>
<keyword evidence="10" id="KW-1133">Transmembrane helix</keyword>
<dbReference type="AlphaFoldDB" id="A0A7W6D9V7"/>
<dbReference type="GO" id="GO:0005524">
    <property type="term" value="F:ATP binding"/>
    <property type="evidence" value="ECO:0007669"/>
    <property type="project" value="UniProtKB-KW"/>
</dbReference>
<dbReference type="FunFam" id="1.10.287.130:FF:000004">
    <property type="entry name" value="Ethylene receptor 1"/>
    <property type="match status" value="1"/>
</dbReference>
<dbReference type="SMART" id="SM00448">
    <property type="entry name" value="REC"/>
    <property type="match status" value="2"/>
</dbReference>
<feature type="domain" description="Histidine kinase" evidence="14">
    <location>
        <begin position="708"/>
        <end position="929"/>
    </location>
</feature>
<dbReference type="Pfam" id="PF12860">
    <property type="entry name" value="PAS_7"/>
    <property type="match status" value="3"/>
</dbReference>
<dbReference type="SMART" id="SM00387">
    <property type="entry name" value="HATPase_c"/>
    <property type="match status" value="1"/>
</dbReference>
<dbReference type="Proteomes" id="UP000574761">
    <property type="component" value="Unassembled WGS sequence"/>
</dbReference>
<comment type="caution">
    <text evidence="17">The sequence shown here is derived from an EMBL/GenBank/DDBJ whole genome shotgun (WGS) entry which is preliminary data.</text>
</comment>
<keyword evidence="7" id="KW-0547">Nucleotide-binding</keyword>
<dbReference type="Gene3D" id="3.30.450.20">
    <property type="entry name" value="PAS domain"/>
    <property type="match status" value="4"/>
</dbReference>
<keyword evidence="9" id="KW-0067">ATP-binding</keyword>
<dbReference type="Gene3D" id="3.40.50.2300">
    <property type="match status" value="2"/>
</dbReference>
<dbReference type="CDD" id="cd16922">
    <property type="entry name" value="HATPase_EvgS-ArcB-TorS-like"/>
    <property type="match status" value="1"/>
</dbReference>
<evidence type="ECO:0000256" key="4">
    <source>
        <dbReference type="ARBA" id="ARBA00022553"/>
    </source>
</evidence>
<dbReference type="NCBIfam" id="TIGR00229">
    <property type="entry name" value="sensory_box"/>
    <property type="match status" value="1"/>
</dbReference>
<accession>A0A7W6D9V7</accession>
<dbReference type="SUPFAM" id="SSF55874">
    <property type="entry name" value="ATPase domain of HSP90 chaperone/DNA topoisomerase II/histidine kinase"/>
    <property type="match status" value="1"/>
</dbReference>
<dbReference type="SUPFAM" id="SSF55785">
    <property type="entry name" value="PYP-like sensor domain (PAS domain)"/>
    <property type="match status" value="3"/>
</dbReference>
<evidence type="ECO:0000313" key="17">
    <source>
        <dbReference type="EMBL" id="MBB3979373.1"/>
    </source>
</evidence>
<evidence type="ECO:0000256" key="2">
    <source>
        <dbReference type="ARBA" id="ARBA00004370"/>
    </source>
</evidence>
<dbReference type="EMBL" id="JACIEE010000011">
    <property type="protein sequence ID" value="MBB3979373.1"/>
    <property type="molecule type" value="Genomic_DNA"/>
</dbReference>
<evidence type="ECO:0000256" key="9">
    <source>
        <dbReference type="ARBA" id="ARBA00022840"/>
    </source>
</evidence>
<dbReference type="Pfam" id="PF13426">
    <property type="entry name" value="PAS_9"/>
    <property type="match status" value="1"/>
</dbReference>
<evidence type="ECO:0000256" key="1">
    <source>
        <dbReference type="ARBA" id="ARBA00000085"/>
    </source>
</evidence>
<feature type="domain" description="Response regulatory" evidence="15">
    <location>
        <begin position="1105"/>
        <end position="1223"/>
    </location>
</feature>
<dbReference type="Pfam" id="PF00072">
    <property type="entry name" value="Response_reg"/>
    <property type="match status" value="2"/>
</dbReference>
<comment type="catalytic activity">
    <reaction evidence="1">
        <text>ATP + protein L-histidine = ADP + protein N-phospho-L-histidine.</text>
        <dbReference type="EC" id="2.7.13.3"/>
    </reaction>
</comment>
<dbReference type="PANTHER" id="PTHR45339">
    <property type="entry name" value="HYBRID SIGNAL TRANSDUCTION HISTIDINE KINASE J"/>
    <property type="match status" value="1"/>
</dbReference>
<keyword evidence="5" id="KW-0808">Transferase</keyword>
<dbReference type="Gene3D" id="3.30.565.10">
    <property type="entry name" value="Histidine kinase-like ATPase, C-terminal domain"/>
    <property type="match status" value="1"/>
</dbReference>
<dbReference type="RefSeq" id="WP_183807620.1">
    <property type="nucleotide sequence ID" value="NZ_JACIEE010000011.1"/>
</dbReference>
<evidence type="ECO:0000256" key="6">
    <source>
        <dbReference type="ARBA" id="ARBA00022692"/>
    </source>
</evidence>
<evidence type="ECO:0000313" key="18">
    <source>
        <dbReference type="Proteomes" id="UP000574761"/>
    </source>
</evidence>
<evidence type="ECO:0000256" key="12">
    <source>
        <dbReference type="ARBA" id="ARBA00023136"/>
    </source>
</evidence>
<dbReference type="PROSITE" id="PS50112">
    <property type="entry name" value="PAS"/>
    <property type="match status" value="2"/>
</dbReference>
<name>A0A7W6D9V7_9HYPH</name>
<feature type="domain" description="Response regulatory" evidence="15">
    <location>
        <begin position="947"/>
        <end position="1066"/>
    </location>
</feature>
<dbReference type="InterPro" id="IPR004358">
    <property type="entry name" value="Sig_transdc_His_kin-like_C"/>
</dbReference>
<dbReference type="Pfam" id="PF08448">
    <property type="entry name" value="PAS_4"/>
    <property type="match status" value="1"/>
</dbReference>
<dbReference type="SMART" id="SM00091">
    <property type="entry name" value="PAS"/>
    <property type="match status" value="4"/>
</dbReference>
<organism evidence="17 18">
    <name type="scientific">Mycoplana azooxidifex</name>
    <dbReference type="NCBI Taxonomy" id="1636188"/>
    <lineage>
        <taxon>Bacteria</taxon>
        <taxon>Pseudomonadati</taxon>
        <taxon>Pseudomonadota</taxon>
        <taxon>Alphaproteobacteria</taxon>
        <taxon>Hyphomicrobiales</taxon>
        <taxon>Rhizobiaceae</taxon>
        <taxon>Mycoplana</taxon>
    </lineage>
</organism>
<dbReference type="PROSITE" id="PS50110">
    <property type="entry name" value="RESPONSE_REGULATORY"/>
    <property type="match status" value="2"/>
</dbReference>
<dbReference type="SUPFAM" id="SSF47384">
    <property type="entry name" value="Homodimeric domain of signal transducing histidine kinase"/>
    <property type="match status" value="1"/>
</dbReference>
<dbReference type="PRINTS" id="PR00344">
    <property type="entry name" value="BCTRLSENSOR"/>
</dbReference>
<evidence type="ECO:0000259" key="16">
    <source>
        <dbReference type="PROSITE" id="PS50112"/>
    </source>
</evidence>
<keyword evidence="18" id="KW-1185">Reference proteome</keyword>
<evidence type="ECO:0000259" key="14">
    <source>
        <dbReference type="PROSITE" id="PS50109"/>
    </source>
</evidence>
<dbReference type="GO" id="GO:0016020">
    <property type="term" value="C:membrane"/>
    <property type="evidence" value="ECO:0007669"/>
    <property type="project" value="UniProtKB-SubCell"/>
</dbReference>
<dbReference type="InterPro" id="IPR013656">
    <property type="entry name" value="PAS_4"/>
</dbReference>
<dbReference type="PANTHER" id="PTHR45339:SF1">
    <property type="entry name" value="HYBRID SIGNAL TRANSDUCTION HISTIDINE KINASE J"/>
    <property type="match status" value="1"/>
</dbReference>
<evidence type="ECO:0000259" key="15">
    <source>
        <dbReference type="PROSITE" id="PS50110"/>
    </source>
</evidence>
<dbReference type="InterPro" id="IPR000014">
    <property type="entry name" value="PAS"/>
</dbReference>
<dbReference type="Gene3D" id="1.10.287.130">
    <property type="match status" value="1"/>
</dbReference>
<evidence type="ECO:0000256" key="8">
    <source>
        <dbReference type="ARBA" id="ARBA00022777"/>
    </source>
</evidence>
<evidence type="ECO:0000256" key="7">
    <source>
        <dbReference type="ARBA" id="ARBA00022741"/>
    </source>
</evidence>
<dbReference type="InterPro" id="IPR003594">
    <property type="entry name" value="HATPase_dom"/>
</dbReference>
<dbReference type="Pfam" id="PF02518">
    <property type="entry name" value="HATPase_c"/>
    <property type="match status" value="1"/>
</dbReference>
<dbReference type="SUPFAM" id="SSF52172">
    <property type="entry name" value="CheY-like"/>
    <property type="match status" value="2"/>
</dbReference>
<dbReference type="CDD" id="cd00130">
    <property type="entry name" value="PAS"/>
    <property type="match status" value="1"/>
</dbReference>
<dbReference type="InterPro" id="IPR005467">
    <property type="entry name" value="His_kinase_dom"/>
</dbReference>
<evidence type="ECO:0000256" key="5">
    <source>
        <dbReference type="ARBA" id="ARBA00022679"/>
    </source>
</evidence>
<dbReference type="CDD" id="cd17546">
    <property type="entry name" value="REC_hyHK_CKI1_RcsC-like"/>
    <property type="match status" value="1"/>
</dbReference>
<sequence length="1237" mass="134483">MADIRDDLLLAARDAIRAQKSPAYIKGSEMRYLAVNDAFCELFGLSKNEVVGRSGEEIDECDGHEDRHEHERRCLVFGSDETARYHHGASASSFVISMRRQKLSPELSIVVGTFLPATESLANRLDVLAQGAGIAFSGVPETAGVAALPKVSVEPPREDAGTASAEDLLDAIGTGVAIYDRSGQLTHANQVMRAFYTALLGEVGDADVTVRALLEALYEVEAPDGEDDEGDGAREDWIRQRLDEYELPLFERVSRTVAGGWMRLVTQRRPDGTLVALRSDVTAMKENEGRLRQQGQEIGLYRALLDELPVATFVRDEKQRLVFANRAFLELTGLAAADVIGKTTHEMFPDQGKEFHAQNQSVLDDGALVEVEAEFHREGGQVIPTIARSYRVISADNHKYLIGSITDTSMLKRREEQLIEARRQAEEIKSDLESIVASLHVGIVVVDESSTIELVNSAFESLWDGALPALTGKPFGALLRFKKEQGETIGTKAGVCDTDHQAWLCRVRDGGFPTREVGYANGRTLIESGQPISGGRSLLTYIDITERREHEREVLETRSALEEVGSLVKDAMAAMGQGLLIIDKDRVELANEALLSMVDISPDLLRPGALVADIVADCRERGIFGFSGDQRVSVEDFRDTLLRDQRASITLVSGRGSWLQMEARPTEHGRIVFVFSDITQLKEREEELRRLVVRAETADKAKSEFLANMSHEIRTPMNGVLGMAELLAKSHLDTRQKTFIDIMVKSGNALLTIINDVLDFSRIDAGQMSLRKAPFNPLEAVEDVATLLAAKAAEKDIELVVRGAAEMPAALLGDAGRFRQIVTNLVGNAVKFTDRGHVRIDMAAQEAEGGRIDITLTVEDTGTGIPEDKLASVFEKFSQVDSSSTRRHEGTGLGLAITHGLVTLFGGSLSVASTVGQGSVFTVTLPFEIDQLSASNTAVPVNLRGARILVADRSDATRSVARELLSEWGFDVTAVANAEEALALLSAASAIDIMVEAVIVDRNIRDGNGRTLIEAIRKEFPETALIAVSTFSGASPQGVLDAFEAEAHLMKPVRAGLLREAVCEVVRTARRRASGQAGPETDGGIVVSIRQPSPAAAAAGEGNVDVLVAEDNEVNQLVFRQLLEGLGIGYEVVANGEEAVQAYQRLKPRVILMDVSMPVMNGHQAARAIRDLEAGTQDRVPIVAVTAHVLDGDRESCLASGMDDYLTKPISTDRLEEMLGRWMDMAAFSAGRRSTLH</sequence>
<protein>
    <recommendedName>
        <fullName evidence="3">histidine kinase</fullName>
        <ecNumber evidence="3">2.7.13.3</ecNumber>
    </recommendedName>
</protein>
<evidence type="ECO:0000256" key="3">
    <source>
        <dbReference type="ARBA" id="ARBA00012438"/>
    </source>
</evidence>
<dbReference type="CDD" id="cd00082">
    <property type="entry name" value="HisKA"/>
    <property type="match status" value="1"/>
</dbReference>
<keyword evidence="6" id="KW-0812">Transmembrane</keyword>